<dbReference type="InterPro" id="IPR031155">
    <property type="entry name" value="DUR"/>
</dbReference>
<dbReference type="EMBL" id="CDMZ01000343">
    <property type="protein sequence ID" value="CEM12187.1"/>
    <property type="molecule type" value="Genomic_DNA"/>
</dbReference>
<feature type="transmembrane region" description="Helical" evidence="8">
    <location>
        <begin position="850"/>
        <end position="872"/>
    </location>
</feature>
<dbReference type="GO" id="GO:0015204">
    <property type="term" value="F:urea transmembrane transporter activity"/>
    <property type="evidence" value="ECO:0007669"/>
    <property type="project" value="InterPro"/>
</dbReference>
<feature type="compositionally biased region" description="Basic and acidic residues" evidence="7">
    <location>
        <begin position="582"/>
        <end position="595"/>
    </location>
</feature>
<feature type="compositionally biased region" description="Basic and acidic residues" evidence="7">
    <location>
        <begin position="521"/>
        <end position="540"/>
    </location>
</feature>
<gene>
    <name evidence="10" type="ORF">Cvel_16797</name>
</gene>
<protein>
    <recommendedName>
        <fullName evidence="11">Urea-proton symporter DUR3</fullName>
    </recommendedName>
</protein>
<accession>A0A0G4FGI3</accession>
<evidence type="ECO:0000256" key="8">
    <source>
        <dbReference type="SAM" id="Phobius"/>
    </source>
</evidence>
<keyword evidence="5 8" id="KW-1133">Transmembrane helix</keyword>
<dbReference type="PANTHER" id="PTHR46154:SF4">
    <property type="entry name" value="UREA ACTIVE TRANSPORTER"/>
    <property type="match status" value="1"/>
</dbReference>
<feature type="transmembrane region" description="Helical" evidence="8">
    <location>
        <begin position="222"/>
        <end position="241"/>
    </location>
</feature>
<dbReference type="AlphaFoldDB" id="A0A0G4FGI3"/>
<feature type="region of interest" description="Disordered" evidence="7">
    <location>
        <begin position="521"/>
        <end position="595"/>
    </location>
</feature>
<dbReference type="PANTHER" id="PTHR46154">
    <property type="match status" value="1"/>
</dbReference>
<proteinExistence type="inferred from homology"/>
<feature type="signal peptide" evidence="9">
    <location>
        <begin position="1"/>
        <end position="23"/>
    </location>
</feature>
<dbReference type="InterPro" id="IPR038377">
    <property type="entry name" value="Na/Glc_symporter_sf"/>
</dbReference>
<feature type="chain" id="PRO_5005188572" description="Urea-proton symporter DUR3" evidence="9">
    <location>
        <begin position="24"/>
        <end position="961"/>
    </location>
</feature>
<dbReference type="Gene3D" id="1.20.1730.10">
    <property type="entry name" value="Sodium/glucose cotransporter"/>
    <property type="match status" value="2"/>
</dbReference>
<feature type="transmembrane region" description="Helical" evidence="8">
    <location>
        <begin position="157"/>
        <end position="179"/>
    </location>
</feature>
<keyword evidence="9" id="KW-0732">Signal</keyword>
<dbReference type="CDD" id="cd11476">
    <property type="entry name" value="SLC5sbd_DUR3"/>
    <property type="match status" value="1"/>
</dbReference>
<feature type="transmembrane region" description="Helical" evidence="8">
    <location>
        <begin position="718"/>
        <end position="740"/>
    </location>
</feature>
<evidence type="ECO:0000256" key="1">
    <source>
        <dbReference type="ARBA" id="ARBA00004141"/>
    </source>
</evidence>
<dbReference type="InterPro" id="IPR001734">
    <property type="entry name" value="Na/solute_symporter"/>
</dbReference>
<keyword evidence="3" id="KW-0813">Transport</keyword>
<evidence type="ECO:0008006" key="11">
    <source>
        <dbReference type="Google" id="ProtNLM"/>
    </source>
</evidence>
<feature type="transmembrane region" description="Helical" evidence="8">
    <location>
        <begin position="191"/>
        <end position="210"/>
    </location>
</feature>
<keyword evidence="6 8" id="KW-0472">Membrane</keyword>
<feature type="transmembrane region" description="Helical" evidence="8">
    <location>
        <begin position="693"/>
        <end position="712"/>
    </location>
</feature>
<evidence type="ECO:0000256" key="3">
    <source>
        <dbReference type="ARBA" id="ARBA00022448"/>
    </source>
</evidence>
<evidence type="ECO:0000256" key="4">
    <source>
        <dbReference type="ARBA" id="ARBA00022692"/>
    </source>
</evidence>
<sequence length="961" mass="101640">MLPCGGFFSACLVAALGTVQVIAGGANGEAQPPLDQWVGWLVVIGFGLFFSFLAVGFAKLEERALVETMTSEQFNTAGRNVGAGLIAAVIVSQWTWAATLLQSANMGWRVGIAGPYWYAAGASVQILLFSVLAIQVKRRCSNMHTFLEIIRVRWGSFAHIVFICFALCTNILVTGMLMLGGAEVIEDLTGVPVTWSSLILPFSSCLVYTLRGGLKATFFSAYLNTVIIFATLLLFIFTVYASPGGDLSASVGSPDRVFEGLQRASARAARFAFGKEPNPPFPFTEGLVGNSGICVGTSAEIDQTGSTSCRYTQVGSCAPGDDSCASFTPSLGGQEEVSFSHDCADPSNNVCAPSFLTLASNGGIIFGVVNLVGNFGTVFVDQSYWQSAVACKPRATVQGYLLGGMVWFAVPFAFATTVGLAARSMAGGPEGIPLDFVTAFEANAGLVPARVLQLTMGVAGSFLLLLMLFMAITSTGASELIAASSILVYDVFVPYLQPSILWGRAQRQALLKKAVGRVRGEGEGARNGDWREDEEEKQRLCEGSSGALQRSSASSSPVPVESSSSPDSPGVAVDSHGTGVGGREDSSKRKEGDEFLTEKEALSVLETLSVGGFFPSSSPPESPESVRTESQAEGETDALWSLVGGRERVASLSGLPSSVPVGRLVVPLHVFLRVVQRPCEREDGLLLLRVSKACTVLFSCFMGLISVFLQGVRLQLGFLYMTMGVLVGPAVAPCALSILWQRANGRACTFGALGGLLAGLSAWLGASAVSAGGGGLSVEDISGDMPFLYGNVASILVSAVIAVGGSLLLPDVKFRWSQLNDGIQTIDGGEEADEGVGEEEEKVLRQWHRVAVWSAVALSVVLLLLFPLPPFFSNWVFDLGAFRGWVGVSIGWAVAAAVVVTVLPVIEFVQNLRGAGRKEEKAKTETGKTQGEGEDRYDGWRAHCRLSREGNFCCHGHSAFS</sequence>
<comment type="similarity">
    <text evidence="2">Belongs to the sodium:solute symporter (SSF) (TC 2.A.21) family.</text>
</comment>
<evidence type="ECO:0000256" key="2">
    <source>
        <dbReference type="ARBA" id="ARBA00006434"/>
    </source>
</evidence>
<feature type="transmembrane region" description="Helical" evidence="8">
    <location>
        <begin position="884"/>
        <end position="909"/>
    </location>
</feature>
<dbReference type="VEuPathDB" id="CryptoDB:Cvel_16797"/>
<feature type="transmembrane region" description="Helical" evidence="8">
    <location>
        <begin position="454"/>
        <end position="474"/>
    </location>
</feature>
<feature type="transmembrane region" description="Helical" evidence="8">
    <location>
        <begin position="81"/>
        <end position="104"/>
    </location>
</feature>
<dbReference type="PROSITE" id="PS50283">
    <property type="entry name" value="NA_SOLUT_SYMP_3"/>
    <property type="match status" value="1"/>
</dbReference>
<feature type="transmembrane region" description="Helical" evidence="8">
    <location>
        <begin position="400"/>
        <end position="422"/>
    </location>
</feature>
<feature type="transmembrane region" description="Helical" evidence="8">
    <location>
        <begin position="116"/>
        <end position="136"/>
    </location>
</feature>
<evidence type="ECO:0000256" key="9">
    <source>
        <dbReference type="SAM" id="SignalP"/>
    </source>
</evidence>
<feature type="transmembrane region" description="Helical" evidence="8">
    <location>
        <begin position="747"/>
        <end position="766"/>
    </location>
</feature>
<name>A0A0G4FGI3_9ALVE</name>
<comment type="subcellular location">
    <subcellularLocation>
        <location evidence="1">Membrane</location>
        <topology evidence="1">Multi-pass membrane protein</topology>
    </subcellularLocation>
</comment>
<reference evidence="10" key="1">
    <citation type="submission" date="2014-11" db="EMBL/GenBank/DDBJ databases">
        <authorList>
            <person name="Otto D Thomas"/>
            <person name="Naeem Raeece"/>
        </authorList>
    </citation>
    <scope>NUCLEOTIDE SEQUENCE</scope>
</reference>
<dbReference type="GO" id="GO:0005886">
    <property type="term" value="C:plasma membrane"/>
    <property type="evidence" value="ECO:0007669"/>
    <property type="project" value="TreeGrafter"/>
</dbReference>
<feature type="transmembrane region" description="Helical" evidence="8">
    <location>
        <begin position="38"/>
        <end position="60"/>
    </location>
</feature>
<evidence type="ECO:0000256" key="7">
    <source>
        <dbReference type="SAM" id="MobiDB-lite"/>
    </source>
</evidence>
<organism evidence="10">
    <name type="scientific">Chromera velia CCMP2878</name>
    <dbReference type="NCBI Taxonomy" id="1169474"/>
    <lineage>
        <taxon>Eukaryota</taxon>
        <taxon>Sar</taxon>
        <taxon>Alveolata</taxon>
        <taxon>Colpodellida</taxon>
        <taxon>Chromeraceae</taxon>
        <taxon>Chromera</taxon>
    </lineage>
</organism>
<keyword evidence="4 8" id="KW-0812">Transmembrane</keyword>
<evidence type="ECO:0000313" key="10">
    <source>
        <dbReference type="EMBL" id="CEM12187.1"/>
    </source>
</evidence>
<feature type="transmembrane region" description="Helical" evidence="8">
    <location>
        <begin position="786"/>
        <end position="809"/>
    </location>
</feature>
<feature type="compositionally biased region" description="Low complexity" evidence="7">
    <location>
        <begin position="551"/>
        <end position="575"/>
    </location>
</feature>
<evidence type="ECO:0000256" key="5">
    <source>
        <dbReference type="ARBA" id="ARBA00022989"/>
    </source>
</evidence>
<evidence type="ECO:0000256" key="6">
    <source>
        <dbReference type="ARBA" id="ARBA00023136"/>
    </source>
</evidence>